<evidence type="ECO:0000256" key="1">
    <source>
        <dbReference type="ARBA" id="ARBA00004141"/>
    </source>
</evidence>
<feature type="transmembrane region" description="Helical" evidence="5">
    <location>
        <begin position="216"/>
        <end position="237"/>
    </location>
</feature>
<dbReference type="Pfam" id="PF03124">
    <property type="entry name" value="EXS"/>
    <property type="match status" value="1"/>
</dbReference>
<evidence type="ECO:0000259" key="6">
    <source>
        <dbReference type="PROSITE" id="PS51380"/>
    </source>
</evidence>
<keyword evidence="4 5" id="KW-0472">Membrane</keyword>
<feature type="transmembrane region" description="Helical" evidence="5">
    <location>
        <begin position="249"/>
        <end position="271"/>
    </location>
</feature>
<keyword evidence="8" id="KW-1185">Reference proteome</keyword>
<accession>F4NSI9</accession>
<dbReference type="GO" id="GO:0016020">
    <property type="term" value="C:membrane"/>
    <property type="evidence" value="ECO:0007669"/>
    <property type="project" value="UniProtKB-SubCell"/>
</dbReference>
<keyword evidence="3 5" id="KW-1133">Transmembrane helix</keyword>
<dbReference type="AlphaFoldDB" id="F4NSI9"/>
<dbReference type="OrthoDB" id="2159384at2759"/>
<gene>
    <name evidence="7" type="ORF">BATDEDRAFT_21344</name>
</gene>
<name>F4NSI9_BATDJ</name>
<dbReference type="OMA" id="LVIWNYW"/>
<dbReference type="STRING" id="684364.F4NSI9"/>
<dbReference type="RefSeq" id="XP_006675262.1">
    <property type="nucleotide sequence ID" value="XM_006675199.1"/>
</dbReference>
<evidence type="ECO:0000256" key="5">
    <source>
        <dbReference type="SAM" id="Phobius"/>
    </source>
</evidence>
<dbReference type="PROSITE" id="PS51380">
    <property type="entry name" value="EXS"/>
    <property type="match status" value="1"/>
</dbReference>
<dbReference type="GeneID" id="18237629"/>
<comment type="subcellular location">
    <subcellularLocation>
        <location evidence="1">Membrane</location>
        <topology evidence="1">Multi-pass membrane protein</topology>
    </subcellularLocation>
</comment>
<feature type="transmembrane region" description="Helical" evidence="5">
    <location>
        <begin position="12"/>
        <end position="31"/>
    </location>
</feature>
<evidence type="ECO:0000256" key="3">
    <source>
        <dbReference type="ARBA" id="ARBA00022989"/>
    </source>
</evidence>
<dbReference type="InterPro" id="IPR004342">
    <property type="entry name" value="EXS_C"/>
</dbReference>
<evidence type="ECO:0000313" key="8">
    <source>
        <dbReference type="Proteomes" id="UP000007241"/>
    </source>
</evidence>
<dbReference type="PANTHER" id="PTHR10783">
    <property type="entry name" value="XENOTROPIC AND POLYTROPIC RETROVIRUS RECEPTOR 1-RELATED"/>
    <property type="match status" value="1"/>
</dbReference>
<sequence length="635" mass="72122">MTCFFYGRTLIVTALLCALLLLFLVVLYSYIDDALLLYLVKLPIYFHVLLLLNLGLWCWATNLHLLAWTGINTYFLLEAGSETTLFSAANLTSPRRSMRNSQSFTAKESYATLQQEMDHQTRSVPFVETSSSSGYPSRVYDDDILSQQLDSDSLYPSCLMEAKSSPTALPSVLCTDGLFHGGTDNTETHDACIHINDSSTKKQSIHQKNHSSTIRALYTMACGFTVLTLISMGFFQMFSRKWGEEAAEFVPLITYAIVLFLVVNPWPVLYYNERFKFLESLKRSAFGGLYSAVPFSDVILCDILTSFSRVVGDMQMVFCDLVLLPDGSDITSTYPNVNIVNEATTPSQSRLTFGLHRQNDNSHTAFNGVPTEQFSWSEVITPVLIAQCLSEFFLASDPQHKCRHMANAIKYLTSLPVILAAFQINRIQRSSHFGNIADPELHVVQFNSVVGLWVLFSLINSVYSLYWDIVVDWNLCAVPLARQQLYVHVHSPVLPSLKSSMLPSAPVSPKLSHNVYRDLSKQDGDILIRLYQRTRFLLRPILHFRYVTPYYVAIVLDCILRFSWTVKITFLYKLALVRGHHDNISRFVSDAQLLGTVAAIDLALKALEIIRRWVWVFFRIEREWVLKQGKSFSKN</sequence>
<protein>
    <recommendedName>
        <fullName evidence="6">EXS domain-containing protein</fullName>
    </recommendedName>
</protein>
<feature type="domain" description="EXS" evidence="6">
    <location>
        <begin position="364"/>
        <end position="635"/>
    </location>
</feature>
<dbReference type="GO" id="GO:0005802">
    <property type="term" value="C:trans-Golgi network"/>
    <property type="evidence" value="ECO:0000318"/>
    <property type="project" value="GO_Central"/>
</dbReference>
<dbReference type="Proteomes" id="UP000007241">
    <property type="component" value="Unassembled WGS sequence"/>
</dbReference>
<dbReference type="InParanoid" id="F4NSI9"/>
<evidence type="ECO:0000256" key="2">
    <source>
        <dbReference type="ARBA" id="ARBA00022692"/>
    </source>
</evidence>
<reference evidence="7 8" key="1">
    <citation type="submission" date="2009-12" db="EMBL/GenBank/DDBJ databases">
        <title>The draft genome of Batrachochytrium dendrobatidis.</title>
        <authorList>
            <consortium name="US DOE Joint Genome Institute (JGI-PGF)"/>
            <person name="Kuo A."/>
            <person name="Salamov A."/>
            <person name="Schmutz J."/>
            <person name="Lucas S."/>
            <person name="Pitluck S."/>
            <person name="Rosenblum E."/>
            <person name="Stajich J."/>
            <person name="Eisen M."/>
            <person name="Grigoriev I.V."/>
        </authorList>
    </citation>
    <scope>NUCLEOTIDE SEQUENCE [LARGE SCALE GENOMIC DNA]</scope>
    <source>
        <strain evidence="8">JAM81 / FGSC 10211</strain>
    </source>
</reference>
<dbReference type="EMBL" id="GL882879">
    <property type="protein sequence ID" value="EGF83828.1"/>
    <property type="molecule type" value="Genomic_DNA"/>
</dbReference>
<feature type="transmembrane region" description="Helical" evidence="5">
    <location>
        <begin position="43"/>
        <end position="60"/>
    </location>
</feature>
<proteinExistence type="predicted"/>
<evidence type="ECO:0000256" key="4">
    <source>
        <dbReference type="ARBA" id="ARBA00023136"/>
    </source>
</evidence>
<dbReference type="PANTHER" id="PTHR10783:SF46">
    <property type="entry name" value="PROTEIN ERD1 HOMOLOG 2"/>
    <property type="match status" value="1"/>
</dbReference>
<dbReference type="HOGENOM" id="CLU_024081_2_0_1"/>
<dbReference type="FunCoup" id="F4NSI9">
    <property type="interactions" value="209"/>
</dbReference>
<organism evidence="7 8">
    <name type="scientific">Batrachochytrium dendrobatidis (strain JAM81 / FGSC 10211)</name>
    <name type="common">Frog chytrid fungus</name>
    <dbReference type="NCBI Taxonomy" id="684364"/>
    <lineage>
        <taxon>Eukaryota</taxon>
        <taxon>Fungi</taxon>
        <taxon>Fungi incertae sedis</taxon>
        <taxon>Chytridiomycota</taxon>
        <taxon>Chytridiomycota incertae sedis</taxon>
        <taxon>Chytridiomycetes</taxon>
        <taxon>Rhizophydiales</taxon>
        <taxon>Rhizophydiales incertae sedis</taxon>
        <taxon>Batrachochytrium</taxon>
    </lineage>
</organism>
<evidence type="ECO:0000313" key="7">
    <source>
        <dbReference type="EMBL" id="EGF83828.1"/>
    </source>
</evidence>
<keyword evidence="2 5" id="KW-0812">Transmembrane</keyword>